<evidence type="ECO:0008006" key="4">
    <source>
        <dbReference type="Google" id="ProtNLM"/>
    </source>
</evidence>
<dbReference type="RefSeq" id="WP_141923833.1">
    <property type="nucleotide sequence ID" value="NZ_VFQC01000001.1"/>
</dbReference>
<name>A0A543NKK2_9ACTN</name>
<keyword evidence="3" id="KW-1185">Reference proteome</keyword>
<dbReference type="Proteomes" id="UP000317422">
    <property type="component" value="Unassembled WGS sequence"/>
</dbReference>
<feature type="transmembrane region" description="Helical" evidence="1">
    <location>
        <begin position="32"/>
        <end position="53"/>
    </location>
</feature>
<keyword evidence="1" id="KW-1133">Transmembrane helix</keyword>
<dbReference type="EMBL" id="VFQC01000001">
    <property type="protein sequence ID" value="TQN32322.1"/>
    <property type="molecule type" value="Genomic_DNA"/>
</dbReference>
<reference evidence="2 3" key="1">
    <citation type="submission" date="2019-06" db="EMBL/GenBank/DDBJ databases">
        <title>Sequencing the genomes of 1000 actinobacteria strains.</title>
        <authorList>
            <person name="Klenk H.-P."/>
        </authorList>
    </citation>
    <scope>NUCLEOTIDE SEQUENCE [LARGE SCALE GENOMIC DNA]</scope>
    <source>
        <strain evidence="2 3">DSM 45015</strain>
    </source>
</reference>
<keyword evidence="1" id="KW-0472">Membrane</keyword>
<accession>A0A543NKK2</accession>
<gene>
    <name evidence="2" type="ORF">FHX37_2273</name>
</gene>
<keyword evidence="1" id="KW-0812">Transmembrane</keyword>
<evidence type="ECO:0000313" key="2">
    <source>
        <dbReference type="EMBL" id="TQN32322.1"/>
    </source>
</evidence>
<comment type="caution">
    <text evidence="2">The sequence shown here is derived from an EMBL/GenBank/DDBJ whole genome shotgun (WGS) entry which is preliminary data.</text>
</comment>
<evidence type="ECO:0000313" key="3">
    <source>
        <dbReference type="Proteomes" id="UP000317422"/>
    </source>
</evidence>
<organism evidence="2 3">
    <name type="scientific">Haloactinospora alba</name>
    <dbReference type="NCBI Taxonomy" id="405555"/>
    <lineage>
        <taxon>Bacteria</taxon>
        <taxon>Bacillati</taxon>
        <taxon>Actinomycetota</taxon>
        <taxon>Actinomycetes</taxon>
        <taxon>Streptosporangiales</taxon>
        <taxon>Nocardiopsidaceae</taxon>
        <taxon>Haloactinospora</taxon>
    </lineage>
</organism>
<evidence type="ECO:0000256" key="1">
    <source>
        <dbReference type="SAM" id="Phobius"/>
    </source>
</evidence>
<proteinExistence type="predicted"/>
<dbReference type="AlphaFoldDB" id="A0A543NKK2"/>
<dbReference type="OrthoDB" id="3432321at2"/>
<protein>
    <recommendedName>
        <fullName evidence="4">DUF3558 family protein</fullName>
    </recommendedName>
</protein>
<sequence>MRQRLDNARRTWLSPLFRETRRMVERPRPRHWLWAGAAAVVIAALATAVGLVWQRQEPATQASPDDAYASAPACGALASDTVESVVPRALLETNEHGLLAGSDSATCEWTSVDSAQAPARVLHVDYEAHFTDKAGGVSGADAAREELARLTSTTGIDRSEPVPSVGPEAVVWSSTPGAGSAEVAFRRDNLVVRVFYSGEEADGGDALSYGEARDGVSSVADRIASAL</sequence>